<keyword evidence="4" id="KW-1185">Reference proteome</keyword>
<evidence type="ECO:0000256" key="1">
    <source>
        <dbReference type="SAM" id="MobiDB-lite"/>
    </source>
</evidence>
<dbReference type="EMBL" id="CCJX01000055">
    <property type="protein sequence ID" value="CDT07896.1"/>
    <property type="molecule type" value="Genomic_DNA"/>
</dbReference>
<organism evidence="3 4">
    <name type="scientific">Vibrio crassostreae</name>
    <dbReference type="NCBI Taxonomy" id="246167"/>
    <lineage>
        <taxon>Bacteria</taxon>
        <taxon>Pseudomonadati</taxon>
        <taxon>Pseudomonadota</taxon>
        <taxon>Gammaproteobacteria</taxon>
        <taxon>Vibrionales</taxon>
        <taxon>Vibrionaceae</taxon>
        <taxon>Vibrio</taxon>
    </lineage>
</organism>
<proteinExistence type="predicted"/>
<dbReference type="InterPro" id="IPR046914">
    <property type="entry name" value="ABC-3C_CTD6"/>
</dbReference>
<name>A0ABP1WUE2_9VIBR</name>
<accession>A0ABP1WUE2</accession>
<protein>
    <recommendedName>
        <fullName evidence="2">ABC-three component systems C-terminal domain-containing protein</fullName>
    </recommendedName>
</protein>
<gene>
    <name evidence="3" type="ORF">VCR4J5_1480013</name>
</gene>
<evidence type="ECO:0000259" key="2">
    <source>
        <dbReference type="Pfam" id="PF20282"/>
    </source>
</evidence>
<sequence>MVYGDLTNLEMPKPKSEQKSASSQDVEIGKLLPPKQHLLLFYAEDWECFIEEWGQFQKSKYTLVTRLGGANDLGVDVACFCSEKGFTGDWDNFQCKYYKGEPLAPSTAIPEIGKLLWHVHNKRLTKPRNYYFFAPKDCGPSLKKLLLDSEKLKDKLISEWDSWCSESITSLEKIALDGAFKTFVSNFDFSIFKYKPVADVIEEHRNTPYFSIRFGGGLKQRPVAEKPPESIQSLEHKYIEQLKKAYADSLGLDISKFDLDNHLEFSAHFKRQREAFYHAESLRSFARDSVPQGTFDDLKTDMLDGIIDTAEEPHPNGYIKAKKTLAESKLVPLDANGLFQAIRVKDRYGICHQLVNDLELRWIDDKK</sequence>
<comment type="caution">
    <text evidence="3">The sequence shown here is derived from an EMBL/GenBank/DDBJ whole genome shotgun (WGS) entry which is preliminary data.</text>
</comment>
<reference evidence="3 4" key="1">
    <citation type="submission" date="2014-06" db="EMBL/GenBank/DDBJ databases">
        <authorList>
            <person name="Le Roux F."/>
        </authorList>
    </citation>
    <scope>NUCLEOTIDE SEQUENCE [LARGE SCALE GENOMIC DNA]</scope>
    <source>
        <strain evidence="3 4">J5-4</strain>
    </source>
</reference>
<dbReference type="RefSeq" id="WP_048658382.1">
    <property type="nucleotide sequence ID" value="NZ_CAWMAN010000026.1"/>
</dbReference>
<dbReference type="Pfam" id="PF20282">
    <property type="entry name" value="CTD6"/>
    <property type="match status" value="1"/>
</dbReference>
<evidence type="ECO:0000313" key="4">
    <source>
        <dbReference type="Proteomes" id="UP000049077"/>
    </source>
</evidence>
<feature type="domain" description="ABC-three component systems C-terminal" evidence="2">
    <location>
        <begin position="235"/>
        <end position="362"/>
    </location>
</feature>
<feature type="region of interest" description="Disordered" evidence="1">
    <location>
        <begin position="1"/>
        <end position="26"/>
    </location>
</feature>
<dbReference type="Proteomes" id="UP000049077">
    <property type="component" value="Unassembled WGS sequence"/>
</dbReference>
<evidence type="ECO:0000313" key="3">
    <source>
        <dbReference type="EMBL" id="CDT07896.1"/>
    </source>
</evidence>